<dbReference type="InterPro" id="IPR000073">
    <property type="entry name" value="AB_hydrolase_1"/>
</dbReference>
<dbReference type="InterPro" id="IPR050266">
    <property type="entry name" value="AB_hydrolase_sf"/>
</dbReference>
<keyword evidence="2" id="KW-0378">Hydrolase</keyword>
<evidence type="ECO:0000313" key="2">
    <source>
        <dbReference type="EMBL" id="GAA6146928.1"/>
    </source>
</evidence>
<feature type="domain" description="AB hydrolase-1" evidence="1">
    <location>
        <begin position="37"/>
        <end position="279"/>
    </location>
</feature>
<dbReference type="PANTHER" id="PTHR43798">
    <property type="entry name" value="MONOACYLGLYCEROL LIPASE"/>
    <property type="match status" value="1"/>
</dbReference>
<gene>
    <name evidence="2" type="ORF">NBRC116585_30480</name>
</gene>
<dbReference type="InterPro" id="IPR029058">
    <property type="entry name" value="AB_hydrolase_fold"/>
</dbReference>
<sequence length="288" mass="31798">MALETHTQFYSVETPEGARKLAFQMWQQSSMDTAPVLICVHGLTRNRHDFDVLAEAMTHHYRVVTVDMIGRGDSDWLTAPSHYGYPLYVSIMQQLMTHLADITGEGRFDWLGTSMGGLIGMMLAASPNTQIDRLILNDIGPEIPVTGLQRLAGYVGQAPGFVSLLDVEDYLRVTAAGFGKLTDAQWRTMATHAARKDESGNWQLTYDPAIRNAFDGVDEDIDLTGVWSMVSCPVLVLRGAHSDLLTEDGLQRMCQRRSTYSFTVADAGHAPALQSEKEIEAVAKFLTA</sequence>
<comment type="caution">
    <text evidence="2">The sequence shown here is derived from an EMBL/GenBank/DDBJ whole genome shotgun (WGS) entry which is preliminary data.</text>
</comment>
<evidence type="ECO:0000259" key="1">
    <source>
        <dbReference type="Pfam" id="PF12697"/>
    </source>
</evidence>
<evidence type="ECO:0000313" key="3">
    <source>
        <dbReference type="Proteomes" id="UP001481413"/>
    </source>
</evidence>
<dbReference type="Proteomes" id="UP001481413">
    <property type="component" value="Unassembled WGS sequence"/>
</dbReference>
<dbReference type="GO" id="GO:0016787">
    <property type="term" value="F:hydrolase activity"/>
    <property type="evidence" value="ECO:0007669"/>
    <property type="project" value="UniProtKB-KW"/>
</dbReference>
<reference evidence="2 3" key="1">
    <citation type="submission" date="2024-04" db="EMBL/GenBank/DDBJ databases">
        <title>Draft genome sequence of Thalassolituus maritimus NBRC 116585.</title>
        <authorList>
            <person name="Miyakawa T."/>
            <person name="Kusuya Y."/>
            <person name="Miura T."/>
        </authorList>
    </citation>
    <scope>NUCLEOTIDE SEQUENCE [LARGE SCALE GENOMIC DNA]</scope>
    <source>
        <strain evidence="2 3">5NW40-0001</strain>
    </source>
</reference>
<name>A0ABQ0A3F8_9GAMM</name>
<accession>A0ABQ0A3F8</accession>
<proteinExistence type="predicted"/>
<organism evidence="2 3">
    <name type="scientific">Thalassolituus maritimus</name>
    <dbReference type="NCBI Taxonomy" id="484498"/>
    <lineage>
        <taxon>Bacteria</taxon>
        <taxon>Pseudomonadati</taxon>
        <taxon>Pseudomonadota</taxon>
        <taxon>Gammaproteobacteria</taxon>
        <taxon>Oceanospirillales</taxon>
        <taxon>Oceanospirillaceae</taxon>
        <taxon>Thalassolituus</taxon>
    </lineage>
</organism>
<dbReference type="RefSeq" id="WP_353296135.1">
    <property type="nucleotide sequence ID" value="NZ_BAABWH010000014.1"/>
</dbReference>
<dbReference type="Gene3D" id="3.40.50.1820">
    <property type="entry name" value="alpha/beta hydrolase"/>
    <property type="match status" value="1"/>
</dbReference>
<protein>
    <submittedName>
        <fullName evidence="2">Alpha/beta hydrolase</fullName>
    </submittedName>
</protein>
<dbReference type="SUPFAM" id="SSF53474">
    <property type="entry name" value="alpha/beta-Hydrolases"/>
    <property type="match status" value="1"/>
</dbReference>
<dbReference type="Pfam" id="PF12697">
    <property type="entry name" value="Abhydrolase_6"/>
    <property type="match status" value="1"/>
</dbReference>
<dbReference type="PANTHER" id="PTHR43798:SF33">
    <property type="entry name" value="HYDROLASE, PUTATIVE (AFU_ORTHOLOGUE AFUA_2G14860)-RELATED"/>
    <property type="match status" value="1"/>
</dbReference>
<dbReference type="EMBL" id="BAABWH010000014">
    <property type="protein sequence ID" value="GAA6146928.1"/>
    <property type="molecule type" value="Genomic_DNA"/>
</dbReference>
<keyword evidence="3" id="KW-1185">Reference proteome</keyword>